<protein>
    <recommendedName>
        <fullName evidence="4">EF-hand domain-containing protein</fullName>
    </recommendedName>
</protein>
<dbReference type="AlphaFoldDB" id="A0A7W8LLF0"/>
<reference evidence="2 3" key="1">
    <citation type="submission" date="2020-08" db="EMBL/GenBank/DDBJ databases">
        <title>Genomic Encyclopedia of Type Strains, Phase IV (KMG-IV): sequencing the most valuable type-strain genomes for metagenomic binning, comparative biology and taxonomic classification.</title>
        <authorList>
            <person name="Goeker M."/>
        </authorList>
    </citation>
    <scope>NUCLEOTIDE SEQUENCE [LARGE SCALE GENOMIC DNA]</scope>
    <source>
        <strain evidence="2 3">DSM 103462</strain>
    </source>
</reference>
<keyword evidence="3" id="KW-1185">Reference proteome</keyword>
<evidence type="ECO:0000313" key="3">
    <source>
        <dbReference type="Proteomes" id="UP000518887"/>
    </source>
</evidence>
<evidence type="ECO:0008006" key="4">
    <source>
        <dbReference type="Google" id="ProtNLM"/>
    </source>
</evidence>
<sequence length="316" mass="36291">MKKKNLVVLCFVCLISKLFAGNLITSRRQISPRMNEKILSTLQESQLNVYDYNGDGKINCIDYSCIFKLTWDYNFPEEAYRCELIRNHNGDVMNHLFAGIRDENYNIIEVETWAPNPNQYLMCEVWPEGRYNRDFNYYGETERWLSEGNRVRFSWKTTSPPNENSYTYQSSYSTRSSSSLKGYICFGYTGSLEKGSSSEAEKYGIEFSSETFADAGDIFAIFAVDYFKDYTEGEKIEAFLLGFDWGYGVFDFFQPYFGGTLGVKWNNSFDVENIDFAWKVNGGIRIPISSFCFRADLSYNTIIGTSGTIAAGVTLR</sequence>
<dbReference type="EMBL" id="JACHFQ010000002">
    <property type="protein sequence ID" value="MBB5225422.1"/>
    <property type="molecule type" value="Genomic_DNA"/>
</dbReference>
<keyword evidence="1" id="KW-0732">Signal</keyword>
<proteinExistence type="predicted"/>
<feature type="signal peptide" evidence="1">
    <location>
        <begin position="1"/>
        <end position="20"/>
    </location>
</feature>
<dbReference type="PROSITE" id="PS00018">
    <property type="entry name" value="EF_HAND_1"/>
    <property type="match status" value="1"/>
</dbReference>
<organism evidence="2 3">
    <name type="scientific">Treponema ruminis</name>
    <dbReference type="NCBI Taxonomy" id="744515"/>
    <lineage>
        <taxon>Bacteria</taxon>
        <taxon>Pseudomonadati</taxon>
        <taxon>Spirochaetota</taxon>
        <taxon>Spirochaetia</taxon>
        <taxon>Spirochaetales</taxon>
        <taxon>Treponemataceae</taxon>
        <taxon>Treponema</taxon>
    </lineage>
</organism>
<dbReference type="RefSeq" id="WP_184657685.1">
    <property type="nucleotide sequence ID" value="NZ_CP031518.1"/>
</dbReference>
<evidence type="ECO:0000256" key="1">
    <source>
        <dbReference type="SAM" id="SignalP"/>
    </source>
</evidence>
<evidence type="ECO:0000313" key="2">
    <source>
        <dbReference type="EMBL" id="MBB5225422.1"/>
    </source>
</evidence>
<dbReference type="InterPro" id="IPR018247">
    <property type="entry name" value="EF_Hand_1_Ca_BS"/>
</dbReference>
<comment type="caution">
    <text evidence="2">The sequence shown here is derived from an EMBL/GenBank/DDBJ whole genome shotgun (WGS) entry which is preliminary data.</text>
</comment>
<feature type="chain" id="PRO_5031507666" description="EF-hand domain-containing protein" evidence="1">
    <location>
        <begin position="21"/>
        <end position="316"/>
    </location>
</feature>
<accession>A0A7W8LLF0</accession>
<dbReference type="Proteomes" id="UP000518887">
    <property type="component" value="Unassembled WGS sequence"/>
</dbReference>
<gene>
    <name evidence="2" type="ORF">HNP76_000766</name>
</gene>
<name>A0A7W8LLF0_9SPIR</name>